<dbReference type="GO" id="GO:0000976">
    <property type="term" value="F:transcription cis-regulatory region binding"/>
    <property type="evidence" value="ECO:0007669"/>
    <property type="project" value="TreeGrafter"/>
</dbReference>
<evidence type="ECO:0000313" key="9">
    <source>
        <dbReference type="Proteomes" id="UP000189670"/>
    </source>
</evidence>
<dbReference type="EMBL" id="ATBP01000339">
    <property type="protein sequence ID" value="ETR70970.1"/>
    <property type="molecule type" value="Genomic_DNA"/>
</dbReference>
<dbReference type="PROSITE" id="PS50110">
    <property type="entry name" value="RESPONSE_REGULATORY"/>
    <property type="match status" value="1"/>
</dbReference>
<dbReference type="InterPro" id="IPR039420">
    <property type="entry name" value="WalR-like"/>
</dbReference>
<protein>
    <recommendedName>
        <fullName evidence="7">Response regulatory domain-containing protein</fullName>
    </recommendedName>
</protein>
<dbReference type="PANTHER" id="PTHR48111:SF1">
    <property type="entry name" value="TWO-COMPONENT RESPONSE REGULATOR ORR33"/>
    <property type="match status" value="1"/>
</dbReference>
<feature type="modified residue" description="4-aspartylphosphate" evidence="6">
    <location>
        <position position="58"/>
    </location>
</feature>
<evidence type="ECO:0000256" key="6">
    <source>
        <dbReference type="PROSITE-ProRule" id="PRU00169"/>
    </source>
</evidence>
<evidence type="ECO:0000313" key="8">
    <source>
        <dbReference type="EMBL" id="ETR70970.1"/>
    </source>
</evidence>
<dbReference type="GO" id="GO:0000156">
    <property type="term" value="F:phosphorelay response regulator activity"/>
    <property type="evidence" value="ECO:0007669"/>
    <property type="project" value="TreeGrafter"/>
</dbReference>
<organism evidence="8 9">
    <name type="scientific">Candidatus Magnetoglobus multicellularis str. Araruama</name>
    <dbReference type="NCBI Taxonomy" id="890399"/>
    <lineage>
        <taxon>Bacteria</taxon>
        <taxon>Pseudomonadati</taxon>
        <taxon>Thermodesulfobacteriota</taxon>
        <taxon>Desulfobacteria</taxon>
        <taxon>Desulfobacterales</taxon>
        <taxon>Desulfobacteraceae</taxon>
        <taxon>Candidatus Magnetoglobus</taxon>
    </lineage>
</organism>
<keyword evidence="5" id="KW-0804">Transcription</keyword>
<dbReference type="InterPro" id="IPR001789">
    <property type="entry name" value="Sig_transdc_resp-reg_receiver"/>
</dbReference>
<keyword evidence="3" id="KW-0805">Transcription regulation</keyword>
<comment type="caution">
    <text evidence="8">The sequence shown here is derived from an EMBL/GenBank/DDBJ whole genome shotgun (WGS) entry which is preliminary data.</text>
</comment>
<name>A0A1V1P833_9BACT</name>
<reference evidence="9" key="1">
    <citation type="submission" date="2012-11" db="EMBL/GenBank/DDBJ databases">
        <authorList>
            <person name="Lucero-Rivera Y.E."/>
            <person name="Tovar-Ramirez D."/>
        </authorList>
    </citation>
    <scope>NUCLEOTIDE SEQUENCE [LARGE SCALE GENOMIC DNA]</scope>
    <source>
        <strain evidence="9">Araruama</strain>
    </source>
</reference>
<evidence type="ECO:0000256" key="3">
    <source>
        <dbReference type="ARBA" id="ARBA00023015"/>
    </source>
</evidence>
<proteinExistence type="predicted"/>
<keyword evidence="1 6" id="KW-0597">Phosphoprotein</keyword>
<evidence type="ECO:0000256" key="5">
    <source>
        <dbReference type="ARBA" id="ARBA00023163"/>
    </source>
</evidence>
<evidence type="ECO:0000259" key="7">
    <source>
        <dbReference type="PROSITE" id="PS50110"/>
    </source>
</evidence>
<evidence type="ECO:0000256" key="2">
    <source>
        <dbReference type="ARBA" id="ARBA00023012"/>
    </source>
</evidence>
<sequence length="120" mass="13652">MEINIPSHPTILIVDDVPINLKVLRAHLEPAGYYVLEAGSGQEALVQAEKHPDLILLDIMMPGMDGIETCKNLKTIHQQQIFQLSFYPPSLTRKVEPGPWLSAEWILLSSHLMRKSWWLV</sequence>
<dbReference type="Gene3D" id="3.40.50.2300">
    <property type="match status" value="1"/>
</dbReference>
<evidence type="ECO:0000256" key="4">
    <source>
        <dbReference type="ARBA" id="ARBA00023125"/>
    </source>
</evidence>
<gene>
    <name evidence="8" type="ORF">OMM_08420</name>
</gene>
<dbReference type="Pfam" id="PF00072">
    <property type="entry name" value="Response_reg"/>
    <property type="match status" value="1"/>
</dbReference>
<feature type="domain" description="Response regulatory" evidence="7">
    <location>
        <begin position="10"/>
        <end position="120"/>
    </location>
</feature>
<dbReference type="SUPFAM" id="SSF52172">
    <property type="entry name" value="CheY-like"/>
    <property type="match status" value="1"/>
</dbReference>
<dbReference type="GO" id="GO:0005829">
    <property type="term" value="C:cytosol"/>
    <property type="evidence" value="ECO:0007669"/>
    <property type="project" value="TreeGrafter"/>
</dbReference>
<accession>A0A1V1P833</accession>
<dbReference type="GO" id="GO:0032993">
    <property type="term" value="C:protein-DNA complex"/>
    <property type="evidence" value="ECO:0007669"/>
    <property type="project" value="TreeGrafter"/>
</dbReference>
<keyword evidence="2" id="KW-0902">Two-component regulatory system</keyword>
<evidence type="ECO:0000256" key="1">
    <source>
        <dbReference type="ARBA" id="ARBA00022553"/>
    </source>
</evidence>
<dbReference type="GO" id="GO:0006355">
    <property type="term" value="P:regulation of DNA-templated transcription"/>
    <property type="evidence" value="ECO:0007669"/>
    <property type="project" value="TreeGrafter"/>
</dbReference>
<dbReference type="AlphaFoldDB" id="A0A1V1P833"/>
<keyword evidence="4" id="KW-0238">DNA-binding</keyword>
<dbReference type="SMART" id="SM00448">
    <property type="entry name" value="REC"/>
    <property type="match status" value="1"/>
</dbReference>
<dbReference type="PANTHER" id="PTHR48111">
    <property type="entry name" value="REGULATOR OF RPOS"/>
    <property type="match status" value="1"/>
</dbReference>
<dbReference type="Proteomes" id="UP000189670">
    <property type="component" value="Unassembled WGS sequence"/>
</dbReference>
<dbReference type="InterPro" id="IPR011006">
    <property type="entry name" value="CheY-like_superfamily"/>
</dbReference>